<organism evidence="1 2">
    <name type="scientific">Plebeiibacterium sediminum</name>
    <dbReference type="NCBI Taxonomy" id="2992112"/>
    <lineage>
        <taxon>Bacteria</taxon>
        <taxon>Pseudomonadati</taxon>
        <taxon>Bacteroidota</taxon>
        <taxon>Bacteroidia</taxon>
        <taxon>Marinilabiliales</taxon>
        <taxon>Marinilabiliaceae</taxon>
        <taxon>Plebeiibacterium</taxon>
    </lineage>
</organism>
<proteinExistence type="predicted"/>
<dbReference type="InterPro" id="IPR012334">
    <property type="entry name" value="Pectin_lyas_fold"/>
</dbReference>
<dbReference type="Gene3D" id="2.160.20.10">
    <property type="entry name" value="Single-stranded right-handed beta-helix, Pectin lyase-like"/>
    <property type="match status" value="1"/>
</dbReference>
<dbReference type="EMBL" id="JAPDPJ010000004">
    <property type="protein sequence ID" value="MCW3785582.1"/>
    <property type="molecule type" value="Genomic_DNA"/>
</dbReference>
<name>A0AAE3SE41_9BACT</name>
<gene>
    <name evidence="1" type="ORF">OM075_03850</name>
</gene>
<dbReference type="Proteomes" id="UP001209229">
    <property type="component" value="Unassembled WGS sequence"/>
</dbReference>
<comment type="caution">
    <text evidence="1">The sequence shown here is derived from an EMBL/GenBank/DDBJ whole genome shotgun (WGS) entry which is preliminary data.</text>
</comment>
<reference evidence="1" key="1">
    <citation type="submission" date="2022-10" db="EMBL/GenBank/DDBJ databases">
        <authorList>
            <person name="Yu W.X."/>
        </authorList>
    </citation>
    <scope>NUCLEOTIDE SEQUENCE</scope>
    <source>
        <strain evidence="1">AAT</strain>
    </source>
</reference>
<dbReference type="AlphaFoldDB" id="A0AAE3SE41"/>
<accession>A0AAE3SE41</accession>
<protein>
    <submittedName>
        <fullName evidence="1">Uncharacterized protein</fullName>
    </submittedName>
</protein>
<evidence type="ECO:0000313" key="2">
    <source>
        <dbReference type="Proteomes" id="UP001209229"/>
    </source>
</evidence>
<evidence type="ECO:0000313" key="1">
    <source>
        <dbReference type="EMBL" id="MCW3785582.1"/>
    </source>
</evidence>
<sequence>MKKTLLLIFQIIISSYCFGQNRLQYKSLDDSNPIQFKGKSIIYQGSEITLGPKAFFIDGQLSDEEVNQHPFVYNSINKAAKDLTQGTEEEPMVLYIAPWVYWIDNPDDSEIRTKGNDPVPYGLKIDCDWLRFFGLTNNPENVVLACNRGQTMGATGNFTMFRFSGDGTSSENITYGNYCNVDLNFPLNPALNRKKRGDAIVQAQLIHCNGDKIVARNTHFISRLNLCNFIGAKRILFDRCHMECTDDALCGTGVYLNCTFNFFSSKPFYNTVQTGSVFLNCDINSVTHGNQYFTKANGQVAVIDTRINGDNVKYVGWRDNPPHEMKNYQYNVSLNSKPIIISENDPATTINITNLPILNAYRIQLEDTVIYNTYNLLKGNDDWDPCGIKEKVLQAEKLHHKKYTDLPTQIRIPSSRNTIETDREAISLGAIVNRFGSYPIENAKLTWFVASEDSSIVKLIPSSNTLSCKVIATNNNDNIEEVILHATNDLGLEAASVVMVSPLKLEAPNFTKFPELSKPSKGIITIDYTLDMEYEDESIITWYRCDNKEGRHPIEVMVSRLKEPLKIYDLSSADIGYYIMATVAPKHLRCEPGKAIKVITRKPVSSKNIVSNDLSYSTDFKNVSVKNQFQIIPGFWTFRPLETIKDGQIIPADTTKNAWYYGKGYEGNANMSGLLQTGRSATMLYTPSKNTCTNMQLKMTVSPFKTAGQGFSVAPLYMDILIKFDNKNMSGYGLRFIRTTKYGNAVDCYFVKYENNEVKQISEAVTTSCFRSPCLIDLKVDGNQLTAHVSTTKKYPAYTKHPEIVPEVNIKTAIDNTPFSGFGIQYNGGSTTMINKVDAQWE</sequence>
<keyword evidence="2" id="KW-1185">Reference proteome</keyword>
<dbReference type="RefSeq" id="WP_301189154.1">
    <property type="nucleotide sequence ID" value="NZ_JAPDPJ010000004.1"/>
</dbReference>